<accession>A0A822ZC47</accession>
<evidence type="ECO:0000256" key="1">
    <source>
        <dbReference type="SAM" id="SignalP"/>
    </source>
</evidence>
<organism evidence="2 3">
    <name type="scientific">Nelumbo nucifera</name>
    <name type="common">Sacred lotus</name>
    <dbReference type="NCBI Taxonomy" id="4432"/>
    <lineage>
        <taxon>Eukaryota</taxon>
        <taxon>Viridiplantae</taxon>
        <taxon>Streptophyta</taxon>
        <taxon>Embryophyta</taxon>
        <taxon>Tracheophyta</taxon>
        <taxon>Spermatophyta</taxon>
        <taxon>Magnoliopsida</taxon>
        <taxon>Proteales</taxon>
        <taxon>Nelumbonaceae</taxon>
        <taxon>Nelumbo</taxon>
    </lineage>
</organism>
<dbReference type="AlphaFoldDB" id="A0A822ZC47"/>
<keyword evidence="1" id="KW-0732">Signal</keyword>
<gene>
    <name evidence="2" type="ORF">HUJ06_000310</name>
</gene>
<protein>
    <recommendedName>
        <fullName evidence="4">Thionin-like protein 2</fullName>
    </recommendedName>
</protein>
<evidence type="ECO:0008006" key="4">
    <source>
        <dbReference type="Google" id="ProtNLM"/>
    </source>
</evidence>
<feature type="chain" id="PRO_5032402126" description="Thionin-like protein 2" evidence="1">
    <location>
        <begin position="30"/>
        <end position="143"/>
    </location>
</feature>
<evidence type="ECO:0000313" key="3">
    <source>
        <dbReference type="Proteomes" id="UP000607653"/>
    </source>
</evidence>
<reference evidence="2 3" key="1">
    <citation type="journal article" date="2020" name="Mol. Biol. Evol.">
        <title>Distinct Expression and Methylation Patterns for Genes with Different Fates following a Single Whole-Genome Duplication in Flowering Plants.</title>
        <authorList>
            <person name="Shi T."/>
            <person name="Rahmani R.S."/>
            <person name="Gugger P.F."/>
            <person name="Wang M."/>
            <person name="Li H."/>
            <person name="Zhang Y."/>
            <person name="Li Z."/>
            <person name="Wang Q."/>
            <person name="Van de Peer Y."/>
            <person name="Marchal K."/>
            <person name="Chen J."/>
        </authorList>
    </citation>
    <scope>NUCLEOTIDE SEQUENCE [LARGE SCALE GENOMIC DNA]</scope>
    <source>
        <tissue evidence="2">Leaf</tissue>
    </source>
</reference>
<sequence length="143" mass="14969">MAGGKNVNAAAVLLLVMSKMLVGFVTVRAAANNINADMIKYDQCLRSLCIPACMEAGGVTDVYCRLQCANPCRGYSARKGANRIISLNSGGRVGVGVGGRTEVSSYSNCVNVQCMPECMKNAGSTVSSCKQECTALCNDSQDP</sequence>
<dbReference type="Proteomes" id="UP000607653">
    <property type="component" value="Unassembled WGS sequence"/>
</dbReference>
<dbReference type="EMBL" id="DUZY01000006">
    <property type="protein sequence ID" value="DAD42080.1"/>
    <property type="molecule type" value="Genomic_DNA"/>
</dbReference>
<feature type="signal peptide" evidence="1">
    <location>
        <begin position="1"/>
        <end position="29"/>
    </location>
</feature>
<evidence type="ECO:0000313" key="2">
    <source>
        <dbReference type="EMBL" id="DAD42080.1"/>
    </source>
</evidence>
<comment type="caution">
    <text evidence="2">The sequence shown here is derived from an EMBL/GenBank/DDBJ whole genome shotgun (WGS) entry which is preliminary data.</text>
</comment>
<keyword evidence="3" id="KW-1185">Reference proteome</keyword>
<proteinExistence type="predicted"/>
<name>A0A822ZC47_NELNU</name>